<evidence type="ECO:0000256" key="3">
    <source>
        <dbReference type="ARBA" id="ARBA00022777"/>
    </source>
</evidence>
<comment type="caution">
    <text evidence="7">The sequence shown here is derived from an EMBL/GenBank/DDBJ whole genome shotgun (WGS) entry which is preliminary data.</text>
</comment>
<keyword evidence="3" id="KW-0418">Kinase</keyword>
<dbReference type="PANTHER" id="PTHR43289">
    <property type="entry name" value="MITOGEN-ACTIVATED PROTEIN KINASE KINASE KINASE 20-RELATED"/>
    <property type="match status" value="1"/>
</dbReference>
<dbReference type="EMBL" id="JAAIYO010000001">
    <property type="protein sequence ID" value="MBE4746585.1"/>
    <property type="molecule type" value="Genomic_DNA"/>
</dbReference>
<reference evidence="7 8" key="1">
    <citation type="submission" date="2020-02" db="EMBL/GenBank/DDBJ databases">
        <authorList>
            <person name="Babadi Z.K."/>
            <person name="Risdian C."/>
            <person name="Ebrahimipour G.H."/>
            <person name="Wink J."/>
        </authorList>
    </citation>
    <scope>NUCLEOTIDE SEQUENCE [LARGE SCALE GENOMIC DNA]</scope>
    <source>
        <strain evidence="7 8">ZKHCc1 1396</strain>
    </source>
</reference>
<evidence type="ECO:0000313" key="7">
    <source>
        <dbReference type="EMBL" id="MBE4746585.1"/>
    </source>
</evidence>
<keyword evidence="8" id="KW-1185">Reference proteome</keyword>
<dbReference type="InterPro" id="IPR027417">
    <property type="entry name" value="P-loop_NTPase"/>
</dbReference>
<dbReference type="RefSeq" id="WP_193346024.1">
    <property type="nucleotide sequence ID" value="NZ_CBCSIP010000021.1"/>
</dbReference>
<dbReference type="Pfam" id="PF13191">
    <property type="entry name" value="AAA_16"/>
    <property type="match status" value="1"/>
</dbReference>
<evidence type="ECO:0000256" key="5">
    <source>
        <dbReference type="SAM" id="MobiDB-lite"/>
    </source>
</evidence>
<dbReference type="SUPFAM" id="SSF56112">
    <property type="entry name" value="Protein kinase-like (PK-like)"/>
    <property type="match status" value="1"/>
</dbReference>
<dbReference type="InterPro" id="IPR041664">
    <property type="entry name" value="AAA_16"/>
</dbReference>
<evidence type="ECO:0000313" key="8">
    <source>
        <dbReference type="Proteomes" id="UP001516472"/>
    </source>
</evidence>
<evidence type="ECO:0000256" key="2">
    <source>
        <dbReference type="ARBA" id="ARBA00022741"/>
    </source>
</evidence>
<feature type="compositionally biased region" description="Polar residues" evidence="5">
    <location>
        <begin position="1"/>
        <end position="11"/>
    </location>
</feature>
<dbReference type="Gene3D" id="1.10.510.10">
    <property type="entry name" value="Transferase(Phosphotransferase) domain 1"/>
    <property type="match status" value="1"/>
</dbReference>
<dbReference type="Proteomes" id="UP001516472">
    <property type="component" value="Unassembled WGS sequence"/>
</dbReference>
<dbReference type="InterPro" id="IPR011009">
    <property type="entry name" value="Kinase-like_dom_sf"/>
</dbReference>
<feature type="domain" description="Protein kinase" evidence="6">
    <location>
        <begin position="32"/>
        <end position="299"/>
    </location>
</feature>
<evidence type="ECO:0000259" key="6">
    <source>
        <dbReference type="PROSITE" id="PS50011"/>
    </source>
</evidence>
<gene>
    <name evidence="7" type="ORF">G4177_00175</name>
</gene>
<dbReference type="SMART" id="SM00220">
    <property type="entry name" value="S_TKc"/>
    <property type="match status" value="1"/>
</dbReference>
<proteinExistence type="predicted"/>
<name>A0ABR9PF98_9BACT</name>
<dbReference type="InterPro" id="IPR008271">
    <property type="entry name" value="Ser/Thr_kinase_AS"/>
</dbReference>
<dbReference type="PROSITE" id="PS50011">
    <property type="entry name" value="PROTEIN_KINASE_DOM"/>
    <property type="match status" value="1"/>
</dbReference>
<dbReference type="Pfam" id="PF00069">
    <property type="entry name" value="Pkinase"/>
    <property type="match status" value="1"/>
</dbReference>
<accession>A0ABR9PF98</accession>
<keyword evidence="1" id="KW-0808">Transferase</keyword>
<sequence length="1195" mass="129953">MSHPSSLTSLRTDVPDPDASLSVDPEVVGRRYRILDLLGRGGAGTVWRAQDGLSGLVALKRLHKTMADLARRPGRGTPSVFATQDMALSLAHEFQTLVSLRHPHVIRVLDYGFDGEGRPYLAMDLLEDARTLVEAGTDAPLSTQVGLLVQTLQALAYLHRRGIIHRDLKPGNVLVVRGQVKVLDFGLAVGRDQGRRAHPAGTPGYLAPELFADQPPSEQTDLFGFGAMACQMFFGRLPHGGQVFATPGFPPPLRDVLERLVAPDAHRRPRDAEAVIAALCAATGQPVPAESAATRESFLQSARFVGRVGEREHLTDVLDHALAGRGSAWLIGGESGVGKSRLLDEVRSLALVRGAVVLRGQAVDTGGVPYQEWRAVLRWLPMLTELSDREARVLKPLVPDLDALLGHAVPAAPELDAEMAQLRLHQTVEDLFGRLPQPTVVILEDLHQAHSESLQLFAQLAARAPGWPLLLLASFRDDESPRLPTLLPGTRTLRLPRLDTEEIALLGESMLGAAGRRPDVLELLRRESEGNPFFLVEVVRALAEEAGGLDRLGGRSLPERVWAGGLRALVQRRLEKVPRAARELLDVAALLGRELDLTVLQCAAPGVDVEAWLTDCAAAAVLDVADGRWRFAHDKLRERLLEDLPSASRPALHRRAAQALEAAHPTGHAAALSYHWGQAQDAAREALHARRAGEEALAVGACREALPLLSRALTGAPDATSLAQGQVEALLAEAHFQLGDLEAFRVHAQAALTHFGWPLPTTRVGWMLGTLVQAVERLAQGARPDAYVDDSVRRREARRVAGRLLMRLTDAFIYAQEALPVLWSGLRMLNLCEPAGPSPELARGYTVMAVVAGTVPVHRVADAWVKRAQDVADSVGRPSDVAYVLNRNAVCAVYQARWQDVEAWLGRATSIVDSVGDLRLAEECRALLTVAFCYQGQFARGLPLMDWLEASAVRRGAVQTQHWAMHYRAHILLRLGEHARARVALEPALAWTEAHGGATDRIIVDGTLALLCLREGDAAGARAAAEKALVRLSAGKPVAHFVYFGAIAVAEVLLGLWARETPGPGLQALTHSARAALKAVEGFARVFPFGEPAAWLWRGSEAWLAGRHRKALRAWRRCIAEATRRQMPYEAARARLEWARHLPGDAPERAELLRLAVEDFTRLEARDDLARALAEQARPGGADGMVRGMVKVATR</sequence>
<dbReference type="InterPro" id="IPR011990">
    <property type="entry name" value="TPR-like_helical_dom_sf"/>
</dbReference>
<protein>
    <submittedName>
        <fullName evidence="7">AAA family ATPase</fullName>
    </submittedName>
</protein>
<dbReference type="PANTHER" id="PTHR43289:SF34">
    <property type="entry name" value="SERINE_THREONINE-PROTEIN KINASE YBDM-RELATED"/>
    <property type="match status" value="1"/>
</dbReference>
<dbReference type="CDD" id="cd14014">
    <property type="entry name" value="STKc_PknB_like"/>
    <property type="match status" value="1"/>
</dbReference>
<feature type="region of interest" description="Disordered" evidence="5">
    <location>
        <begin position="1"/>
        <end position="22"/>
    </location>
</feature>
<dbReference type="Gene3D" id="3.30.200.20">
    <property type="entry name" value="Phosphorylase Kinase, domain 1"/>
    <property type="match status" value="1"/>
</dbReference>
<dbReference type="SUPFAM" id="SSF48452">
    <property type="entry name" value="TPR-like"/>
    <property type="match status" value="1"/>
</dbReference>
<dbReference type="InterPro" id="IPR000719">
    <property type="entry name" value="Prot_kinase_dom"/>
</dbReference>
<evidence type="ECO:0000256" key="4">
    <source>
        <dbReference type="ARBA" id="ARBA00022840"/>
    </source>
</evidence>
<dbReference type="PROSITE" id="PS00108">
    <property type="entry name" value="PROTEIN_KINASE_ST"/>
    <property type="match status" value="1"/>
</dbReference>
<keyword evidence="4" id="KW-0067">ATP-binding</keyword>
<keyword evidence="2" id="KW-0547">Nucleotide-binding</keyword>
<dbReference type="SUPFAM" id="SSF52540">
    <property type="entry name" value="P-loop containing nucleoside triphosphate hydrolases"/>
    <property type="match status" value="1"/>
</dbReference>
<organism evidence="7 8">
    <name type="scientific">Corallococcus soli</name>
    <dbReference type="NCBI Taxonomy" id="2710757"/>
    <lineage>
        <taxon>Bacteria</taxon>
        <taxon>Pseudomonadati</taxon>
        <taxon>Myxococcota</taxon>
        <taxon>Myxococcia</taxon>
        <taxon>Myxococcales</taxon>
        <taxon>Cystobacterineae</taxon>
        <taxon>Myxococcaceae</taxon>
        <taxon>Corallococcus</taxon>
    </lineage>
</organism>
<evidence type="ECO:0000256" key="1">
    <source>
        <dbReference type="ARBA" id="ARBA00022679"/>
    </source>
</evidence>